<protein>
    <recommendedName>
        <fullName evidence="1">NAD(P)-binding domain-containing protein</fullName>
    </recommendedName>
</protein>
<name>A0A0A0NWA7_STRRN</name>
<dbReference type="Pfam" id="PF13460">
    <property type="entry name" value="NAD_binding_10"/>
    <property type="match status" value="1"/>
</dbReference>
<evidence type="ECO:0000313" key="3">
    <source>
        <dbReference type="Proteomes" id="UP000281594"/>
    </source>
</evidence>
<evidence type="ECO:0000259" key="1">
    <source>
        <dbReference type="Pfam" id="PF13460"/>
    </source>
</evidence>
<dbReference type="InterPro" id="IPR016040">
    <property type="entry name" value="NAD(P)-bd_dom"/>
</dbReference>
<dbReference type="InterPro" id="IPR036291">
    <property type="entry name" value="NAD(P)-bd_dom_sf"/>
</dbReference>
<sequence>MILVTGATGAVGGEVVDRLLERGEKVRVLTRNPEGARRWAKAVDVVTGDLADPGSLGAALDGVERAFLLLVLPGVPQAGPIVAAVRDAGVRHVALLSSIRAGSARDSAIKQVNLAAEAVVQGSGLDWTVLRGGTFMSNTLPWVPSVRAERVVRAFGGDFRSSAVDPRDVGEVAARVLADPAPHRSRVHTLTGGEVITVAEQVTVLADLLGEPVAFEELPEALARAAMVDRLHYPPAVADAMLTMLRNTDESLVRVDGAVAEVLGRPPRSYREWAADHIEAFR</sequence>
<dbReference type="Gene3D" id="3.90.25.10">
    <property type="entry name" value="UDP-galactose 4-epimerase, domain 1"/>
    <property type="match status" value="1"/>
</dbReference>
<dbReference type="KEGG" id="src:M271_50035"/>
<dbReference type="STRING" id="1343740.M271_50035"/>
<reference evidence="2 3" key="1">
    <citation type="journal article" date="2018" name="J. Biol. Chem.">
        <title>Discovery of the actinoplanic acid pathway in Streptomyces rapamycinicus reveals a genetically conserved synergism with rapamycin.</title>
        <authorList>
            <person name="Mrak P."/>
            <person name="Krastel P."/>
            <person name="Pivk Lukancic P."/>
            <person name="Tao J."/>
            <person name="Pistorius D."/>
            <person name="Moore C.M."/>
        </authorList>
    </citation>
    <scope>NUCLEOTIDE SEQUENCE [LARGE SCALE GENOMIC DNA]</scope>
    <source>
        <strain evidence="2 3">NRRL 5491</strain>
    </source>
</reference>
<dbReference type="EMBL" id="QYCY01000004">
    <property type="protein sequence ID" value="RLV71793.1"/>
    <property type="molecule type" value="Genomic_DNA"/>
</dbReference>
<gene>
    <name evidence="2" type="ORF">D3C57_144740</name>
</gene>
<dbReference type="RefSeq" id="WP_020874847.1">
    <property type="nucleotide sequence ID" value="NC_022785.1"/>
</dbReference>
<proteinExistence type="predicted"/>
<dbReference type="PANTHER" id="PTHR43162">
    <property type="match status" value="1"/>
</dbReference>
<dbReference type="PANTHER" id="PTHR43162:SF1">
    <property type="entry name" value="PRESTALK A DIFFERENTIATION PROTEIN A"/>
    <property type="match status" value="1"/>
</dbReference>
<dbReference type="Gene3D" id="3.40.50.720">
    <property type="entry name" value="NAD(P)-binding Rossmann-like Domain"/>
    <property type="match status" value="1"/>
</dbReference>
<comment type="caution">
    <text evidence="2">The sequence shown here is derived from an EMBL/GenBank/DDBJ whole genome shotgun (WGS) entry which is preliminary data.</text>
</comment>
<dbReference type="HOGENOM" id="CLU_007383_10_6_11"/>
<dbReference type="Proteomes" id="UP000281594">
    <property type="component" value="Unassembled WGS sequence"/>
</dbReference>
<accession>A0A0A0NWA7</accession>
<dbReference type="InterPro" id="IPR051604">
    <property type="entry name" value="Ergot_Alk_Oxidoreductase"/>
</dbReference>
<dbReference type="eggNOG" id="COG0702">
    <property type="taxonomic scope" value="Bacteria"/>
</dbReference>
<organism evidence="2 3">
    <name type="scientific">Streptomyces rapamycinicus (strain ATCC 29253 / DSM 41530 / NRRL 5491 / AYB-994)</name>
    <name type="common">Streptomyces hygroscopicus (strain ATCC 29253)</name>
    <dbReference type="NCBI Taxonomy" id="1343740"/>
    <lineage>
        <taxon>Bacteria</taxon>
        <taxon>Bacillati</taxon>
        <taxon>Actinomycetota</taxon>
        <taxon>Actinomycetes</taxon>
        <taxon>Kitasatosporales</taxon>
        <taxon>Streptomycetaceae</taxon>
        <taxon>Streptomyces</taxon>
        <taxon>Streptomyces violaceusniger group</taxon>
    </lineage>
</organism>
<dbReference type="AlphaFoldDB" id="A0A0A0NWA7"/>
<feature type="domain" description="NAD(P)-binding" evidence="1">
    <location>
        <begin position="6"/>
        <end position="180"/>
    </location>
</feature>
<dbReference type="SUPFAM" id="SSF51735">
    <property type="entry name" value="NAD(P)-binding Rossmann-fold domains"/>
    <property type="match status" value="1"/>
</dbReference>
<evidence type="ECO:0000313" key="2">
    <source>
        <dbReference type="EMBL" id="RLV71793.1"/>
    </source>
</evidence>